<proteinExistence type="predicted"/>
<feature type="domain" description="FAD-binding PCMH-type" evidence="2">
    <location>
        <begin position="1"/>
        <end position="222"/>
    </location>
</feature>
<dbReference type="Gene3D" id="3.30.43.10">
    <property type="entry name" value="Uridine Diphospho-n-acetylenolpyruvylglucosamine Reductase, domain 2"/>
    <property type="match status" value="1"/>
</dbReference>
<dbReference type="Gene3D" id="3.30.390.50">
    <property type="entry name" value="CO dehydrogenase flavoprotein, C-terminal domain"/>
    <property type="match status" value="1"/>
</dbReference>
<gene>
    <name evidence="3" type="ORF">MNQ99_18000</name>
</gene>
<dbReference type="PANTHER" id="PTHR42659">
    <property type="entry name" value="XANTHINE DEHYDROGENASE SUBUNIT C-RELATED"/>
    <property type="match status" value="1"/>
</dbReference>
<dbReference type="InterPro" id="IPR036683">
    <property type="entry name" value="CO_DH_flav_C_dom_sf"/>
</dbReference>
<organism evidence="3 4">
    <name type="scientific">Arthrobacter sulfonylureivorans</name>
    <dbReference type="NCBI Taxonomy" id="2486855"/>
    <lineage>
        <taxon>Bacteria</taxon>
        <taxon>Bacillati</taxon>
        <taxon>Actinomycetota</taxon>
        <taxon>Actinomycetes</taxon>
        <taxon>Micrococcales</taxon>
        <taxon>Micrococcaceae</taxon>
        <taxon>Arthrobacter</taxon>
    </lineage>
</organism>
<dbReference type="InterPro" id="IPR036318">
    <property type="entry name" value="FAD-bd_PCMH-like_sf"/>
</dbReference>
<keyword evidence="1" id="KW-0560">Oxidoreductase</keyword>
<dbReference type="EMBL" id="CP093326">
    <property type="protein sequence ID" value="UNK45779.1"/>
    <property type="molecule type" value="Genomic_DNA"/>
</dbReference>
<dbReference type="Pfam" id="PF00941">
    <property type="entry name" value="FAD_binding_5"/>
    <property type="match status" value="1"/>
</dbReference>
<dbReference type="Pfam" id="PF03450">
    <property type="entry name" value="CO_deh_flav_C"/>
    <property type="match status" value="1"/>
</dbReference>
<name>A0ABY3W666_9MICC</name>
<accession>A0ABY3W666</accession>
<dbReference type="InterPro" id="IPR051312">
    <property type="entry name" value="Diverse_Substr_Oxidored"/>
</dbReference>
<dbReference type="InterPro" id="IPR016169">
    <property type="entry name" value="FAD-bd_PCMH_sub2"/>
</dbReference>
<evidence type="ECO:0000313" key="4">
    <source>
        <dbReference type="Proteomes" id="UP000829069"/>
    </source>
</evidence>
<dbReference type="InterPro" id="IPR005107">
    <property type="entry name" value="CO_DH_flav_C"/>
</dbReference>
<evidence type="ECO:0000259" key="2">
    <source>
        <dbReference type="PROSITE" id="PS51387"/>
    </source>
</evidence>
<dbReference type="SUPFAM" id="SSF55447">
    <property type="entry name" value="CO dehydrogenase flavoprotein C-terminal domain-like"/>
    <property type="match status" value="1"/>
</dbReference>
<reference evidence="3 4" key="1">
    <citation type="submission" date="2022-03" db="EMBL/GenBank/DDBJ databases">
        <title>Isotopic signatures of nitrous oxide derived from detoxification processes.</title>
        <authorList>
            <person name="Behrendt U."/>
            <person name="Buchen C."/>
            <person name="Well R."/>
            <person name="Ulrich A."/>
            <person name="Rohe L."/>
            <person name="Kolb S."/>
            <person name="Schloter M."/>
            <person name="Horn M.A."/>
            <person name="Augustin J."/>
        </authorList>
    </citation>
    <scope>NUCLEOTIDE SEQUENCE [LARGE SCALE GENOMIC DNA]</scope>
    <source>
        <strain evidence="3 4">S4-C24</strain>
    </source>
</reference>
<dbReference type="InterPro" id="IPR016167">
    <property type="entry name" value="FAD-bd_PCMH_sub1"/>
</dbReference>
<protein>
    <submittedName>
        <fullName evidence="3">Xanthine dehydrogenase family protein subunit M</fullName>
    </submittedName>
</protein>
<dbReference type="SUPFAM" id="SSF56176">
    <property type="entry name" value="FAD-binding/transporter-associated domain-like"/>
    <property type="match status" value="1"/>
</dbReference>
<dbReference type="PROSITE" id="PS51387">
    <property type="entry name" value="FAD_PCMH"/>
    <property type="match status" value="1"/>
</dbReference>
<dbReference type="InterPro" id="IPR002346">
    <property type="entry name" value="Mopterin_DH_FAD-bd"/>
</dbReference>
<evidence type="ECO:0000313" key="3">
    <source>
        <dbReference type="EMBL" id="UNK45779.1"/>
    </source>
</evidence>
<sequence>MKPFDYARAASPPEAVAAVAGNPAAAFLAGGTNLVDHMKLGIAAPEQLVDISHLPLDKIEGTDDGGLRLGSTVPNSDLAAHPLVRQRYPVLSQALLSGASGQLRNAATTGGNLLQRTRCVYFQDVTTPCNKRTPGSGCSALEGYTRYHAILGASMDCVAVHPSDMAVAMAALNARVEILGPSGDRSVGLHSFHRLPHDQPQRDTVLEHGELITAVVLPPLPEGTRSAYRKVRDRASYAFALVSVAAVLRLEEPTETDDGDGPASPPKIAEVRLALGGVAHKPWRATFAEEALRGQPATEEKFRRAIDAELQHAVPLPDNAFKVTMVRNTVVSVLRELCGEDQSGGGVGAPASGGEDRP</sequence>
<dbReference type="PANTHER" id="PTHR42659:SF1">
    <property type="entry name" value="OXIDOREDUCTASE"/>
    <property type="match status" value="1"/>
</dbReference>
<evidence type="ECO:0000256" key="1">
    <source>
        <dbReference type="ARBA" id="ARBA00023002"/>
    </source>
</evidence>
<dbReference type="InterPro" id="IPR016166">
    <property type="entry name" value="FAD-bd_PCMH"/>
</dbReference>
<keyword evidence="4" id="KW-1185">Reference proteome</keyword>
<dbReference type="SMART" id="SM01092">
    <property type="entry name" value="CO_deh_flav_C"/>
    <property type="match status" value="1"/>
</dbReference>
<dbReference type="Proteomes" id="UP000829069">
    <property type="component" value="Chromosome"/>
</dbReference>
<dbReference type="Gene3D" id="3.30.465.10">
    <property type="match status" value="2"/>
</dbReference>
<dbReference type="RefSeq" id="WP_241913951.1">
    <property type="nucleotide sequence ID" value="NZ_CP093326.1"/>
</dbReference>